<dbReference type="RefSeq" id="WP_197163296.1">
    <property type="nucleotide sequence ID" value="NZ_JADZGI010000001.1"/>
</dbReference>
<keyword evidence="2" id="KW-1185">Reference proteome</keyword>
<gene>
    <name evidence="1" type="ORF">I5E68_09765</name>
</gene>
<sequence>MLNTKSRDIHADNIAAGWWNPARPNAVSLMLIVSEISEASAAYASPLPKDDKLTDRYGLEVELADAVIRILDLAGFACVDLEAECAALRRFDGRYRSKLPVHRALLEVVNELSAAMEGDRKANRAHFARHLAAAYMRISELCCDLSFDLWGAIEEKRAFNKIRLDHQLAQRRAAGGKAY</sequence>
<dbReference type="AlphaFoldDB" id="A0A931MLM6"/>
<proteinExistence type="predicted"/>
<comment type="caution">
    <text evidence="1">The sequence shown here is derived from an EMBL/GenBank/DDBJ whole genome shotgun (WGS) entry which is preliminary data.</text>
</comment>
<evidence type="ECO:0000313" key="1">
    <source>
        <dbReference type="EMBL" id="MBH0113231.1"/>
    </source>
</evidence>
<dbReference type="Gene3D" id="1.10.287.1080">
    <property type="entry name" value="MazG-like"/>
    <property type="match status" value="1"/>
</dbReference>
<name>A0A931MLM6_9SPHN</name>
<reference evidence="1" key="1">
    <citation type="submission" date="2020-11" db="EMBL/GenBank/DDBJ databases">
        <title>Novosphingobium aureum sp. nov., a marine bacterium isolated from sediment of a salt flat.</title>
        <authorList>
            <person name="Yoo Y."/>
            <person name="Kim J.-J."/>
        </authorList>
    </citation>
    <scope>NUCLEOTIDE SEQUENCE</scope>
    <source>
        <strain evidence="1">YJ-S2-02</strain>
    </source>
</reference>
<evidence type="ECO:0000313" key="2">
    <source>
        <dbReference type="Proteomes" id="UP000617634"/>
    </source>
</evidence>
<organism evidence="1 2">
    <name type="scientific">Novosphingobium aureum</name>
    <dbReference type="NCBI Taxonomy" id="2792964"/>
    <lineage>
        <taxon>Bacteria</taxon>
        <taxon>Pseudomonadati</taxon>
        <taxon>Pseudomonadota</taxon>
        <taxon>Alphaproteobacteria</taxon>
        <taxon>Sphingomonadales</taxon>
        <taxon>Sphingomonadaceae</taxon>
        <taxon>Novosphingobium</taxon>
    </lineage>
</organism>
<accession>A0A931MLM6</accession>
<dbReference type="Proteomes" id="UP000617634">
    <property type="component" value="Unassembled WGS sequence"/>
</dbReference>
<dbReference type="EMBL" id="JADZGI010000001">
    <property type="protein sequence ID" value="MBH0113231.1"/>
    <property type="molecule type" value="Genomic_DNA"/>
</dbReference>
<dbReference type="SUPFAM" id="SSF101386">
    <property type="entry name" value="all-alpha NTP pyrophosphatases"/>
    <property type="match status" value="1"/>
</dbReference>
<protein>
    <submittedName>
        <fullName evidence="1">Uncharacterized protein</fullName>
    </submittedName>
</protein>